<gene>
    <name evidence="3" type="ORF">IU459_18430</name>
</gene>
<evidence type="ECO:0000256" key="1">
    <source>
        <dbReference type="SAM" id="MobiDB-lite"/>
    </source>
</evidence>
<keyword evidence="2" id="KW-1133">Transmembrane helix</keyword>
<proteinExistence type="predicted"/>
<dbReference type="EMBL" id="JADLQX010000013">
    <property type="protein sequence ID" value="MBF6299503.1"/>
    <property type="molecule type" value="Genomic_DNA"/>
</dbReference>
<dbReference type="Proteomes" id="UP000702209">
    <property type="component" value="Unassembled WGS sequence"/>
</dbReference>
<keyword evidence="2" id="KW-0812">Transmembrane</keyword>
<evidence type="ECO:0000313" key="3">
    <source>
        <dbReference type="EMBL" id="MBF6299503.1"/>
    </source>
</evidence>
<sequence length="667" mass="71347">MSNPNCQPILTPNDCGPFGAAQVPASPEQTAPPVEPGAGSGPLVPQAPPIRHVEGWDLPTLDLSAVGDAASTATVCGVVIVAMLVMIVAVAARWPLAPHRLRNFAIGSLLLLAASAMAGGSWITPAALLWSGAARVAEGDLAGLRTMVLLGAPVAALAATYWWASFVHKTNTVGLKNLGRTERVQAALAARQFAGAARAARSVGAPFTTTDGIVLGPLADRRSANPLGVWSELTARHQAWMVVPHKEARRQMAAFGTTGSGKTELLKRYAVGMLEYEWNAWQRWKDVPGMRGKHPRPLLVVVSCKGGNDDKVLGHELREIAQRRGIAADRIAEVPHGARLDVWAMRARDQRAVLGDMLNAGQASTSEGQHFDELRRRIVSLVVDAPAGPLRSSREFLQRLNPETLLDLWGNAPDVKRMVEALQSEKVDQLADMLIKASNLFDSLQGEDGRMVFDGGVDLDDLDVLYVTVPGLDKDAARAQVAAILRMLMQRAARTAKDQRRSVTLIIDELSALTTGQGSIGLEEVCERGRSQGVSVLFAAQSPEGVAGDQWALDRILKSCAGGVLLGYVENAGELCKHFGSVRHMLPSRHLIKGQRTGDEGQVSVGEKWLVDPDRVRQFDTGQFVYAKAGRAQFGHVVPVDPATVRPLPGTTSADPQAETVTADATA</sequence>
<feature type="compositionally biased region" description="Polar residues" evidence="1">
    <location>
        <begin position="650"/>
        <end position="667"/>
    </location>
</feature>
<feature type="region of interest" description="Disordered" evidence="1">
    <location>
        <begin position="646"/>
        <end position="667"/>
    </location>
</feature>
<dbReference type="RefSeq" id="WP_195130782.1">
    <property type="nucleotide sequence ID" value="NZ_JADLQX010000013.1"/>
</dbReference>
<reference evidence="3 4" key="1">
    <citation type="submission" date="2020-10" db="EMBL/GenBank/DDBJ databases">
        <title>Identification of Nocardia species via Next-generation sequencing and recognition of intraspecies genetic diversity.</title>
        <authorList>
            <person name="Li P."/>
            <person name="Li P."/>
            <person name="Lu B."/>
        </authorList>
    </citation>
    <scope>NUCLEOTIDE SEQUENCE [LARGE SCALE GENOMIC DNA]</scope>
    <source>
        <strain evidence="3 4">BJ06-0157</strain>
    </source>
</reference>
<organism evidence="3 4">
    <name type="scientific">Nocardia amamiensis</name>
    <dbReference type="NCBI Taxonomy" id="404578"/>
    <lineage>
        <taxon>Bacteria</taxon>
        <taxon>Bacillati</taxon>
        <taxon>Actinomycetota</taxon>
        <taxon>Actinomycetes</taxon>
        <taxon>Mycobacteriales</taxon>
        <taxon>Nocardiaceae</taxon>
        <taxon>Nocardia</taxon>
    </lineage>
</organism>
<dbReference type="PANTHER" id="PTHR30121">
    <property type="entry name" value="UNCHARACTERIZED PROTEIN YJGR-RELATED"/>
    <property type="match status" value="1"/>
</dbReference>
<accession>A0ABS0CXI3</accession>
<name>A0ABS0CXI3_9NOCA</name>
<feature type="transmembrane region" description="Helical" evidence="2">
    <location>
        <begin position="69"/>
        <end position="92"/>
    </location>
</feature>
<feature type="transmembrane region" description="Helical" evidence="2">
    <location>
        <begin position="142"/>
        <end position="164"/>
    </location>
</feature>
<comment type="caution">
    <text evidence="3">The sequence shown here is derived from an EMBL/GenBank/DDBJ whole genome shotgun (WGS) entry which is preliminary data.</text>
</comment>
<evidence type="ECO:0000256" key="2">
    <source>
        <dbReference type="SAM" id="Phobius"/>
    </source>
</evidence>
<feature type="transmembrane region" description="Helical" evidence="2">
    <location>
        <begin position="104"/>
        <end position="130"/>
    </location>
</feature>
<protein>
    <submittedName>
        <fullName evidence="3">Uncharacterized protein</fullName>
    </submittedName>
</protein>
<dbReference type="InterPro" id="IPR027417">
    <property type="entry name" value="P-loop_NTPase"/>
</dbReference>
<keyword evidence="2" id="KW-0472">Membrane</keyword>
<keyword evidence="4" id="KW-1185">Reference proteome</keyword>
<feature type="region of interest" description="Disordered" evidence="1">
    <location>
        <begin position="17"/>
        <end position="40"/>
    </location>
</feature>
<dbReference type="SUPFAM" id="SSF52540">
    <property type="entry name" value="P-loop containing nucleoside triphosphate hydrolases"/>
    <property type="match status" value="1"/>
</dbReference>
<dbReference type="PANTHER" id="PTHR30121:SF6">
    <property type="entry name" value="SLR6007 PROTEIN"/>
    <property type="match status" value="1"/>
</dbReference>
<evidence type="ECO:0000313" key="4">
    <source>
        <dbReference type="Proteomes" id="UP000702209"/>
    </source>
</evidence>
<dbReference type="Gene3D" id="3.40.50.300">
    <property type="entry name" value="P-loop containing nucleotide triphosphate hydrolases"/>
    <property type="match status" value="1"/>
</dbReference>
<dbReference type="InterPro" id="IPR051162">
    <property type="entry name" value="T4SS_component"/>
</dbReference>